<protein>
    <submittedName>
        <fullName evidence="2">Uncharacterized protein</fullName>
    </submittedName>
</protein>
<name>A0A2R8CDE5_9RHOB</name>
<proteinExistence type="predicted"/>
<evidence type="ECO:0000256" key="1">
    <source>
        <dbReference type="SAM" id="Phobius"/>
    </source>
</evidence>
<gene>
    <name evidence="2" type="ORF">TRM7615_03957</name>
</gene>
<keyword evidence="1" id="KW-0812">Transmembrane</keyword>
<dbReference type="AlphaFoldDB" id="A0A2R8CDE5"/>
<reference evidence="3" key="1">
    <citation type="submission" date="2018-03" db="EMBL/GenBank/DDBJ databases">
        <authorList>
            <person name="Rodrigo-Torres L."/>
            <person name="Arahal R. D."/>
            <person name="Lucena T."/>
        </authorList>
    </citation>
    <scope>NUCLEOTIDE SEQUENCE [LARGE SCALE GENOMIC DNA]</scope>
    <source>
        <strain evidence="3">CECT 7615</strain>
    </source>
</reference>
<evidence type="ECO:0000313" key="2">
    <source>
        <dbReference type="EMBL" id="SPJ30424.1"/>
    </source>
</evidence>
<dbReference type="Proteomes" id="UP000244898">
    <property type="component" value="Unassembled WGS sequence"/>
</dbReference>
<feature type="transmembrane region" description="Helical" evidence="1">
    <location>
        <begin position="12"/>
        <end position="30"/>
    </location>
</feature>
<feature type="transmembrane region" description="Helical" evidence="1">
    <location>
        <begin position="36"/>
        <end position="55"/>
    </location>
</feature>
<keyword evidence="1" id="KW-0472">Membrane</keyword>
<sequence length="94" mass="10096">MTISERTILKLFFWGCGIIGGMTLAIGLGVESTTASALGTMLLASALLVGFLWSVQACLSFLRDYGLGEGTAQLYGEAHATRIFGEDYRRPTDD</sequence>
<evidence type="ECO:0000313" key="3">
    <source>
        <dbReference type="Proteomes" id="UP000244898"/>
    </source>
</evidence>
<organism evidence="2 3">
    <name type="scientific">Falsiruegeria mediterranea M17</name>
    <dbReference type="NCBI Taxonomy" id="1200281"/>
    <lineage>
        <taxon>Bacteria</taxon>
        <taxon>Pseudomonadati</taxon>
        <taxon>Pseudomonadota</taxon>
        <taxon>Alphaproteobacteria</taxon>
        <taxon>Rhodobacterales</taxon>
        <taxon>Roseobacteraceae</taxon>
        <taxon>Falsiruegeria</taxon>
    </lineage>
</organism>
<accession>A0A2R8CDE5</accession>
<keyword evidence="1" id="KW-1133">Transmembrane helix</keyword>
<keyword evidence="3" id="KW-1185">Reference proteome</keyword>
<dbReference type="EMBL" id="ONZG01000011">
    <property type="protein sequence ID" value="SPJ30424.1"/>
    <property type="molecule type" value="Genomic_DNA"/>
</dbReference>